<dbReference type="EMBL" id="JBHLUU010000099">
    <property type="protein sequence ID" value="MFC0476306.1"/>
    <property type="molecule type" value="Genomic_DNA"/>
</dbReference>
<dbReference type="PANTHER" id="PTHR42815">
    <property type="entry name" value="FAD-BINDING, PUTATIVE (AFU_ORTHOLOGUE AFUA_6G07600)-RELATED"/>
    <property type="match status" value="1"/>
</dbReference>
<sequence length="211" mass="23694">MKKITFKEPIRTEDELRSMMGFPSELVKNKTIPMIDEHCRDFISKSPFLVLSTSDKEGYCDVSPRGDLPGFVQVLNENQIVIPERPGNKRMDSMRNILSNPRVGLIFFIPGLGETLRINGQAALIKDSKILESMAVKGKSPLVGIAVDVEECFIHCAKAFIRSGLWNPSSWQEKELLPSVATIISDHVNLPNTTAQTVEEGLKESYKERLY</sequence>
<keyword evidence="3" id="KW-1185">Reference proteome</keyword>
<dbReference type="InterPro" id="IPR011576">
    <property type="entry name" value="Pyridox_Oxase_N"/>
</dbReference>
<gene>
    <name evidence="2" type="ORF">ACFFHF_13805</name>
</gene>
<accession>A0ABV6KSJ5</accession>
<dbReference type="Proteomes" id="UP001589738">
    <property type="component" value="Unassembled WGS sequence"/>
</dbReference>
<dbReference type="NCBIfam" id="TIGR04025">
    <property type="entry name" value="PPOX_FMN_DR2398"/>
    <property type="match status" value="1"/>
</dbReference>
<dbReference type="Gene3D" id="2.30.110.10">
    <property type="entry name" value="Electron Transport, Fmn-binding Protein, Chain A"/>
    <property type="match status" value="1"/>
</dbReference>
<evidence type="ECO:0000259" key="1">
    <source>
        <dbReference type="Pfam" id="PF01243"/>
    </source>
</evidence>
<dbReference type="SUPFAM" id="SSF50475">
    <property type="entry name" value="FMN-binding split barrel"/>
    <property type="match status" value="1"/>
</dbReference>
<evidence type="ECO:0000313" key="3">
    <source>
        <dbReference type="Proteomes" id="UP001589738"/>
    </source>
</evidence>
<comment type="caution">
    <text evidence="2">The sequence shown here is derived from an EMBL/GenBank/DDBJ whole genome shotgun (WGS) entry which is preliminary data.</text>
</comment>
<name>A0ABV6KSJ5_9BACI</name>
<dbReference type="InterPro" id="IPR024029">
    <property type="entry name" value="Pyridox_Oxase_FMN-dep"/>
</dbReference>
<evidence type="ECO:0000313" key="2">
    <source>
        <dbReference type="EMBL" id="MFC0476306.1"/>
    </source>
</evidence>
<dbReference type="InterPro" id="IPR012349">
    <property type="entry name" value="Split_barrel_FMN-bd"/>
</dbReference>
<dbReference type="PANTHER" id="PTHR42815:SF2">
    <property type="entry name" value="FAD-BINDING, PUTATIVE (AFU_ORTHOLOGUE AFUA_6G07600)-RELATED"/>
    <property type="match status" value="1"/>
</dbReference>
<reference evidence="2 3" key="1">
    <citation type="submission" date="2024-09" db="EMBL/GenBank/DDBJ databases">
        <authorList>
            <person name="Sun Q."/>
            <person name="Mori K."/>
        </authorList>
    </citation>
    <scope>NUCLEOTIDE SEQUENCE [LARGE SCALE GENOMIC DNA]</scope>
    <source>
        <strain evidence="2 3">CGMCC 1.9126</strain>
    </source>
</reference>
<dbReference type="Pfam" id="PF01243">
    <property type="entry name" value="PNPOx_N"/>
    <property type="match status" value="1"/>
</dbReference>
<organism evidence="2 3">
    <name type="scientific">Robertmurraya beringensis</name>
    <dbReference type="NCBI Taxonomy" id="641660"/>
    <lineage>
        <taxon>Bacteria</taxon>
        <taxon>Bacillati</taxon>
        <taxon>Bacillota</taxon>
        <taxon>Bacilli</taxon>
        <taxon>Bacillales</taxon>
        <taxon>Bacillaceae</taxon>
        <taxon>Robertmurraya</taxon>
    </lineage>
</organism>
<protein>
    <submittedName>
        <fullName evidence="2">Pyridoxamine 5'-phosphate oxidase family protein</fullName>
    </submittedName>
</protein>
<proteinExistence type="predicted"/>
<dbReference type="RefSeq" id="WP_377058419.1">
    <property type="nucleotide sequence ID" value="NZ_JBHLUU010000099.1"/>
</dbReference>
<feature type="domain" description="Pyridoxamine 5'-phosphate oxidase N-terminal" evidence="1">
    <location>
        <begin position="35"/>
        <end position="156"/>
    </location>
</feature>